<organism evidence="1">
    <name type="scientific">hydrocarbon metagenome</name>
    <dbReference type="NCBI Taxonomy" id="938273"/>
    <lineage>
        <taxon>unclassified sequences</taxon>
        <taxon>metagenomes</taxon>
        <taxon>ecological metagenomes</taxon>
    </lineage>
</organism>
<dbReference type="EMBL" id="LNQE01000828">
    <property type="protein sequence ID" value="KUG24731.1"/>
    <property type="molecule type" value="Genomic_DNA"/>
</dbReference>
<sequence length="111" mass="12539">MWNSIELGDGCQMHSKKINETSCCDIENDFNSTLVKQKDDCCQDFIVDNSVKDNFVSSKTESIISTELNSILSFDTNLLTNKFSKTLLIEDRAPPFLSTNKVYLSISVFLI</sequence>
<reference evidence="1" key="1">
    <citation type="journal article" date="2015" name="Proc. Natl. Acad. Sci. U.S.A.">
        <title>Networks of energetic and metabolic interactions define dynamics in microbial communities.</title>
        <authorList>
            <person name="Embree M."/>
            <person name="Liu J.K."/>
            <person name="Al-Bassam M.M."/>
            <person name="Zengler K."/>
        </authorList>
    </citation>
    <scope>NUCLEOTIDE SEQUENCE</scope>
</reference>
<gene>
    <name evidence="1" type="ORF">ASZ90_005461</name>
</gene>
<protein>
    <submittedName>
        <fullName evidence="1">Uncharacterized protein</fullName>
    </submittedName>
</protein>
<proteinExistence type="predicted"/>
<dbReference type="AlphaFoldDB" id="A0A0W8FV10"/>
<evidence type="ECO:0000313" key="1">
    <source>
        <dbReference type="EMBL" id="KUG24731.1"/>
    </source>
</evidence>
<comment type="caution">
    <text evidence="1">The sequence shown here is derived from an EMBL/GenBank/DDBJ whole genome shotgun (WGS) entry which is preliminary data.</text>
</comment>
<accession>A0A0W8FV10</accession>
<name>A0A0W8FV10_9ZZZZ</name>